<name>A0A3G8ZJE7_9ACTN</name>
<evidence type="ECO:0000256" key="6">
    <source>
        <dbReference type="ARBA" id="ARBA00022692"/>
    </source>
</evidence>
<feature type="domain" description="HAMP" evidence="13">
    <location>
        <begin position="289"/>
        <end position="342"/>
    </location>
</feature>
<dbReference type="Proteomes" id="UP000268084">
    <property type="component" value="Chromosome"/>
</dbReference>
<dbReference type="SMART" id="SM00304">
    <property type="entry name" value="HAMP"/>
    <property type="match status" value="1"/>
</dbReference>
<dbReference type="SUPFAM" id="SSF158472">
    <property type="entry name" value="HAMP domain-like"/>
    <property type="match status" value="1"/>
</dbReference>
<keyword evidence="6 11" id="KW-0812">Transmembrane</keyword>
<keyword evidence="9" id="KW-0902">Two-component regulatory system</keyword>
<evidence type="ECO:0000259" key="12">
    <source>
        <dbReference type="PROSITE" id="PS50109"/>
    </source>
</evidence>
<protein>
    <recommendedName>
        <fullName evidence="3">histidine kinase</fullName>
        <ecNumber evidence="3">2.7.13.3</ecNumber>
    </recommendedName>
</protein>
<dbReference type="Gene3D" id="1.10.287.130">
    <property type="match status" value="1"/>
</dbReference>
<dbReference type="Gene3D" id="3.30.565.10">
    <property type="entry name" value="Histidine kinase-like ATPase, C-terminal domain"/>
    <property type="match status" value="1"/>
</dbReference>
<dbReference type="SMART" id="SM00388">
    <property type="entry name" value="HisKA"/>
    <property type="match status" value="1"/>
</dbReference>
<evidence type="ECO:0000256" key="11">
    <source>
        <dbReference type="SAM" id="Phobius"/>
    </source>
</evidence>
<evidence type="ECO:0000313" key="14">
    <source>
        <dbReference type="EMBL" id="AZI57393.1"/>
    </source>
</evidence>
<dbReference type="CDD" id="cd06225">
    <property type="entry name" value="HAMP"/>
    <property type="match status" value="1"/>
</dbReference>
<dbReference type="InterPro" id="IPR003594">
    <property type="entry name" value="HATPase_dom"/>
</dbReference>
<dbReference type="GO" id="GO:0000155">
    <property type="term" value="F:phosphorelay sensor kinase activity"/>
    <property type="evidence" value="ECO:0007669"/>
    <property type="project" value="InterPro"/>
</dbReference>
<dbReference type="PROSITE" id="PS50109">
    <property type="entry name" value="HIS_KIN"/>
    <property type="match status" value="1"/>
</dbReference>
<dbReference type="PANTHER" id="PTHR45436:SF5">
    <property type="entry name" value="SENSOR HISTIDINE KINASE TRCS"/>
    <property type="match status" value="1"/>
</dbReference>
<dbReference type="FunFam" id="1.10.287.130:FF:000001">
    <property type="entry name" value="Two-component sensor histidine kinase"/>
    <property type="match status" value="1"/>
</dbReference>
<dbReference type="InterPro" id="IPR003661">
    <property type="entry name" value="HisK_dim/P_dom"/>
</dbReference>
<dbReference type="SUPFAM" id="SSF55874">
    <property type="entry name" value="ATPase domain of HSP90 chaperone/DNA topoisomerase II/histidine kinase"/>
    <property type="match status" value="1"/>
</dbReference>
<dbReference type="SUPFAM" id="SSF47384">
    <property type="entry name" value="Homodimeric domain of signal transducing histidine kinase"/>
    <property type="match status" value="1"/>
</dbReference>
<comment type="subcellular location">
    <subcellularLocation>
        <location evidence="2">Cell membrane</location>
    </subcellularLocation>
</comment>
<dbReference type="Pfam" id="PF00672">
    <property type="entry name" value="HAMP"/>
    <property type="match status" value="1"/>
</dbReference>
<dbReference type="InterPro" id="IPR003660">
    <property type="entry name" value="HAMP_dom"/>
</dbReference>
<accession>A0A3G8ZJE7</accession>
<dbReference type="EC" id="2.7.13.3" evidence="3"/>
<keyword evidence="4" id="KW-0597">Phosphoprotein</keyword>
<dbReference type="GO" id="GO:0005886">
    <property type="term" value="C:plasma membrane"/>
    <property type="evidence" value="ECO:0007669"/>
    <property type="project" value="UniProtKB-SubCell"/>
</dbReference>
<keyword evidence="5" id="KW-0808">Transferase</keyword>
<evidence type="ECO:0000256" key="3">
    <source>
        <dbReference type="ARBA" id="ARBA00012438"/>
    </source>
</evidence>
<sequence>MATIPWSQPTFLISDARSIPGPKRRCCSHTAASDTCCVANESRGLGRGGDDPAPAVPLGAASSEMFSSLGSGPVDGEAEDFPAGGPNTAPIPIIIDALGSDSAYSFNPPNENVLPRRRWSLRAKLIGLVIAVAAVALIVADIALPIVVRASLMSSRDANLTAMIASLPPTVSSQSLQRSASNNPLRGEIGWTVIQRGGLVLTIPTADGAEGPVIGNADVSSPITLKAATGEPYRALSLLLSDDGMPVTLVVWSPIEDIESTLDKLVVAELVISVGLLILLGAAASLLIRRELKSLEEMAIAADQIAAGDINRRVDAAHSGVEVERLGNAFNDMLDGISALLDERQAAEARLRQFVADASHELRTPVAAVRGYTDLYAAGALPEDAAVARAMQRMGFESRRMAALVNDLLTLMQADATESMHTESVDLAELLTGVVDDAAAIDPSRVWRMAGLGAGSPGFGAGGLGAPGFAAGGFAAQVPRVLGDRLRLHQLFANLLANIRTHTPAGTAATVAIIPAGRSVVIEVSDNGPGVGTDSLAKLFDRFYREDAARSRESGGAGLGLSIVAAIVKAHGGTVSAAHAQTGGLAVRVKLPLAPVSSPL</sequence>
<organism evidence="14 15">
    <name type="scientific">Nakamurella antarctica</name>
    <dbReference type="NCBI Taxonomy" id="1902245"/>
    <lineage>
        <taxon>Bacteria</taxon>
        <taxon>Bacillati</taxon>
        <taxon>Actinomycetota</taxon>
        <taxon>Actinomycetes</taxon>
        <taxon>Nakamurellales</taxon>
        <taxon>Nakamurellaceae</taxon>
        <taxon>Nakamurella</taxon>
    </lineage>
</organism>
<evidence type="ECO:0000256" key="1">
    <source>
        <dbReference type="ARBA" id="ARBA00000085"/>
    </source>
</evidence>
<feature type="transmembrane region" description="Helical" evidence="11">
    <location>
        <begin position="270"/>
        <end position="288"/>
    </location>
</feature>
<keyword evidence="10 11" id="KW-0472">Membrane</keyword>
<proteinExistence type="predicted"/>
<keyword evidence="15" id="KW-1185">Reference proteome</keyword>
<dbReference type="Gene3D" id="6.10.340.10">
    <property type="match status" value="1"/>
</dbReference>
<dbReference type="Pfam" id="PF00512">
    <property type="entry name" value="HisKA"/>
    <property type="match status" value="1"/>
</dbReference>
<dbReference type="InterPro" id="IPR050428">
    <property type="entry name" value="TCS_sensor_his_kinase"/>
</dbReference>
<dbReference type="OrthoDB" id="9786919at2"/>
<dbReference type="InterPro" id="IPR005467">
    <property type="entry name" value="His_kinase_dom"/>
</dbReference>
<feature type="domain" description="Histidine kinase" evidence="12">
    <location>
        <begin position="357"/>
        <end position="595"/>
    </location>
</feature>
<reference evidence="14 15" key="1">
    <citation type="submission" date="2018-11" db="EMBL/GenBank/DDBJ databases">
        <authorList>
            <person name="Da X."/>
        </authorList>
    </citation>
    <scope>NUCLEOTIDE SEQUENCE [LARGE SCALE GENOMIC DNA]</scope>
    <source>
        <strain evidence="14 15">S14-144</strain>
    </source>
</reference>
<dbReference type="PRINTS" id="PR00344">
    <property type="entry name" value="BCTRLSENSOR"/>
</dbReference>
<dbReference type="PROSITE" id="PS50885">
    <property type="entry name" value="HAMP"/>
    <property type="match status" value="1"/>
</dbReference>
<feature type="transmembrane region" description="Helical" evidence="11">
    <location>
        <begin position="125"/>
        <end position="148"/>
    </location>
</feature>
<dbReference type="CDD" id="cd00082">
    <property type="entry name" value="HisKA"/>
    <property type="match status" value="1"/>
</dbReference>
<dbReference type="SMART" id="SM00387">
    <property type="entry name" value="HATPase_c"/>
    <property type="match status" value="1"/>
</dbReference>
<evidence type="ECO:0000256" key="2">
    <source>
        <dbReference type="ARBA" id="ARBA00004236"/>
    </source>
</evidence>
<dbReference type="InterPro" id="IPR036097">
    <property type="entry name" value="HisK_dim/P_sf"/>
</dbReference>
<evidence type="ECO:0000256" key="7">
    <source>
        <dbReference type="ARBA" id="ARBA00022777"/>
    </source>
</evidence>
<keyword evidence="8 11" id="KW-1133">Transmembrane helix</keyword>
<evidence type="ECO:0000256" key="5">
    <source>
        <dbReference type="ARBA" id="ARBA00022679"/>
    </source>
</evidence>
<evidence type="ECO:0000313" key="15">
    <source>
        <dbReference type="Proteomes" id="UP000268084"/>
    </source>
</evidence>
<dbReference type="InterPro" id="IPR036890">
    <property type="entry name" value="HATPase_C_sf"/>
</dbReference>
<evidence type="ECO:0000256" key="10">
    <source>
        <dbReference type="ARBA" id="ARBA00023136"/>
    </source>
</evidence>
<dbReference type="Pfam" id="PF02518">
    <property type="entry name" value="HATPase_c"/>
    <property type="match status" value="1"/>
</dbReference>
<dbReference type="AlphaFoldDB" id="A0A3G8ZJE7"/>
<comment type="catalytic activity">
    <reaction evidence="1">
        <text>ATP + protein L-histidine = ADP + protein N-phospho-L-histidine.</text>
        <dbReference type="EC" id="2.7.13.3"/>
    </reaction>
</comment>
<reference evidence="14 15" key="2">
    <citation type="submission" date="2018-12" db="EMBL/GenBank/DDBJ databases">
        <title>Nakamurella antarcticus sp. nov., isolated from Antarctica South Shetland Islands soil.</title>
        <authorList>
            <person name="Peng F."/>
        </authorList>
    </citation>
    <scope>NUCLEOTIDE SEQUENCE [LARGE SCALE GENOMIC DNA]</scope>
    <source>
        <strain evidence="14 15">S14-144</strain>
    </source>
</reference>
<dbReference type="KEGG" id="nak:EH165_03680"/>
<dbReference type="InterPro" id="IPR004358">
    <property type="entry name" value="Sig_transdc_His_kin-like_C"/>
</dbReference>
<gene>
    <name evidence="14" type="ORF">EH165_03680</name>
</gene>
<evidence type="ECO:0000256" key="9">
    <source>
        <dbReference type="ARBA" id="ARBA00023012"/>
    </source>
</evidence>
<keyword evidence="7 14" id="KW-0418">Kinase</keyword>
<evidence type="ECO:0000256" key="8">
    <source>
        <dbReference type="ARBA" id="ARBA00022989"/>
    </source>
</evidence>
<dbReference type="EMBL" id="CP034170">
    <property type="protein sequence ID" value="AZI57393.1"/>
    <property type="molecule type" value="Genomic_DNA"/>
</dbReference>
<dbReference type="PANTHER" id="PTHR45436">
    <property type="entry name" value="SENSOR HISTIDINE KINASE YKOH"/>
    <property type="match status" value="1"/>
</dbReference>
<evidence type="ECO:0000259" key="13">
    <source>
        <dbReference type="PROSITE" id="PS50885"/>
    </source>
</evidence>
<evidence type="ECO:0000256" key="4">
    <source>
        <dbReference type="ARBA" id="ARBA00022553"/>
    </source>
</evidence>